<evidence type="ECO:0000313" key="2">
    <source>
        <dbReference type="Proteomes" id="UP000824469"/>
    </source>
</evidence>
<dbReference type="Proteomes" id="UP000824469">
    <property type="component" value="Unassembled WGS sequence"/>
</dbReference>
<organism evidence="1 2">
    <name type="scientific">Taxus chinensis</name>
    <name type="common">Chinese yew</name>
    <name type="synonym">Taxus wallichiana var. chinensis</name>
    <dbReference type="NCBI Taxonomy" id="29808"/>
    <lineage>
        <taxon>Eukaryota</taxon>
        <taxon>Viridiplantae</taxon>
        <taxon>Streptophyta</taxon>
        <taxon>Embryophyta</taxon>
        <taxon>Tracheophyta</taxon>
        <taxon>Spermatophyta</taxon>
        <taxon>Pinopsida</taxon>
        <taxon>Pinidae</taxon>
        <taxon>Conifers II</taxon>
        <taxon>Cupressales</taxon>
        <taxon>Taxaceae</taxon>
        <taxon>Taxus</taxon>
    </lineage>
</organism>
<accession>A0AA38GLW9</accession>
<feature type="non-terminal residue" evidence="1">
    <location>
        <position position="50"/>
    </location>
</feature>
<gene>
    <name evidence="1" type="ORF">KI387_004503</name>
</gene>
<name>A0AA38GLW9_TAXCH</name>
<evidence type="ECO:0000313" key="1">
    <source>
        <dbReference type="EMBL" id="KAH9324325.1"/>
    </source>
</evidence>
<keyword evidence="2" id="KW-1185">Reference proteome</keyword>
<comment type="caution">
    <text evidence="1">The sequence shown here is derived from an EMBL/GenBank/DDBJ whole genome shotgun (WGS) entry which is preliminary data.</text>
</comment>
<sequence length="50" mass="5588">ISVGIPIEEIQVPKASLVHNSVTDRAFLLRLRCFPIELKPPESGTVRMQT</sequence>
<dbReference type="EMBL" id="JAHRHJ020000002">
    <property type="protein sequence ID" value="KAH9324325.1"/>
    <property type="molecule type" value="Genomic_DNA"/>
</dbReference>
<dbReference type="AlphaFoldDB" id="A0AA38GLW9"/>
<reference evidence="1 2" key="1">
    <citation type="journal article" date="2021" name="Nat. Plants">
        <title>The Taxus genome provides insights into paclitaxel biosynthesis.</title>
        <authorList>
            <person name="Xiong X."/>
            <person name="Gou J."/>
            <person name="Liao Q."/>
            <person name="Li Y."/>
            <person name="Zhou Q."/>
            <person name="Bi G."/>
            <person name="Li C."/>
            <person name="Du R."/>
            <person name="Wang X."/>
            <person name="Sun T."/>
            <person name="Guo L."/>
            <person name="Liang H."/>
            <person name="Lu P."/>
            <person name="Wu Y."/>
            <person name="Zhang Z."/>
            <person name="Ro D.K."/>
            <person name="Shang Y."/>
            <person name="Huang S."/>
            <person name="Yan J."/>
        </authorList>
    </citation>
    <scope>NUCLEOTIDE SEQUENCE [LARGE SCALE GENOMIC DNA]</scope>
    <source>
        <strain evidence="1">Ta-2019</strain>
    </source>
</reference>
<proteinExistence type="predicted"/>
<protein>
    <submittedName>
        <fullName evidence="1">Uncharacterized protein</fullName>
    </submittedName>
</protein>
<feature type="non-terminal residue" evidence="1">
    <location>
        <position position="1"/>
    </location>
</feature>